<proteinExistence type="inferred from homology"/>
<dbReference type="InterPro" id="IPR050345">
    <property type="entry name" value="Aliph_Amidase/BUP"/>
</dbReference>
<comment type="caution">
    <text evidence="10">The sequence shown here is derived from an EMBL/GenBank/DDBJ whole genome shotgun (WGS) entry which is preliminary data.</text>
</comment>
<evidence type="ECO:0000256" key="8">
    <source>
        <dbReference type="ARBA" id="ARBA00075038"/>
    </source>
</evidence>
<dbReference type="InterPro" id="IPR003010">
    <property type="entry name" value="C-N_Hydrolase"/>
</dbReference>
<dbReference type="SUPFAM" id="SSF56317">
    <property type="entry name" value="Carbon-nitrogen hydrolase"/>
    <property type="match status" value="1"/>
</dbReference>
<feature type="domain" description="CN hydrolase" evidence="9">
    <location>
        <begin position="92"/>
        <end position="364"/>
    </location>
</feature>
<accession>A0A7D9ECI6</accession>
<protein>
    <recommendedName>
        <fullName evidence="7">Beta-ureidopropionase</fullName>
        <ecNumber evidence="6">3.5.1.6</ecNumber>
    </recommendedName>
    <alternativeName>
        <fullName evidence="8">N-carbamoyl-beta-alanine amidohydrolase</fullName>
    </alternativeName>
</protein>
<dbReference type="EC" id="3.5.1.6" evidence="6"/>
<evidence type="ECO:0000256" key="7">
    <source>
        <dbReference type="ARBA" id="ARBA00074804"/>
    </source>
</evidence>
<evidence type="ECO:0000256" key="6">
    <source>
        <dbReference type="ARBA" id="ARBA00066985"/>
    </source>
</evidence>
<dbReference type="FunFam" id="3.60.110.10:FF:000008">
    <property type="entry name" value="Beta-alanine synthase"/>
    <property type="match status" value="1"/>
</dbReference>
<evidence type="ECO:0000259" key="9">
    <source>
        <dbReference type="PROSITE" id="PS50263"/>
    </source>
</evidence>
<evidence type="ECO:0000313" key="11">
    <source>
        <dbReference type="Proteomes" id="UP001152795"/>
    </source>
</evidence>
<dbReference type="AlphaFoldDB" id="A0A7D9ECI6"/>
<comment type="catalytic activity">
    <reaction evidence="3">
        <text>3-(carbamoylamino)propanoate + H2O + 2 H(+) = beta-alanine + NH4(+) + CO2</text>
        <dbReference type="Rhea" id="RHEA:11184"/>
        <dbReference type="ChEBI" id="CHEBI:11892"/>
        <dbReference type="ChEBI" id="CHEBI:15377"/>
        <dbReference type="ChEBI" id="CHEBI:15378"/>
        <dbReference type="ChEBI" id="CHEBI:16526"/>
        <dbReference type="ChEBI" id="CHEBI:28938"/>
        <dbReference type="ChEBI" id="CHEBI:57966"/>
        <dbReference type="EC" id="3.5.1.6"/>
    </reaction>
</comment>
<comment type="similarity">
    <text evidence="5">Belongs to the carbon-nitrogen hydrolase superfamily. BUP family.</text>
</comment>
<comment type="pathway">
    <text evidence="1">Amino-acid biosynthesis; beta-alanine biosynthesis.</text>
</comment>
<dbReference type="EMBL" id="CACRXK020005641">
    <property type="protein sequence ID" value="CAB4006916.1"/>
    <property type="molecule type" value="Genomic_DNA"/>
</dbReference>
<keyword evidence="2" id="KW-0378">Hydrolase</keyword>
<evidence type="ECO:0000256" key="1">
    <source>
        <dbReference type="ARBA" id="ARBA00004668"/>
    </source>
</evidence>
<dbReference type="Gene3D" id="3.60.110.10">
    <property type="entry name" value="Carbon-nitrogen hydrolase"/>
    <property type="match status" value="1"/>
</dbReference>
<dbReference type="GO" id="GO:0003837">
    <property type="term" value="F:beta-ureidopropionase activity"/>
    <property type="evidence" value="ECO:0007669"/>
    <property type="project" value="UniProtKB-EC"/>
</dbReference>
<dbReference type="OrthoDB" id="412018at2759"/>
<dbReference type="GO" id="GO:0033396">
    <property type="term" value="P:beta-alanine biosynthetic process via 3-ureidopropionate"/>
    <property type="evidence" value="ECO:0007669"/>
    <property type="project" value="TreeGrafter"/>
</dbReference>
<dbReference type="InterPro" id="IPR036526">
    <property type="entry name" value="C-N_Hydrolase_sf"/>
</dbReference>
<dbReference type="Pfam" id="PF00795">
    <property type="entry name" value="CN_hydrolase"/>
    <property type="match status" value="1"/>
</dbReference>
<name>A0A7D9ECI6_PARCT</name>
<evidence type="ECO:0000256" key="5">
    <source>
        <dbReference type="ARBA" id="ARBA00061249"/>
    </source>
</evidence>
<organism evidence="10 11">
    <name type="scientific">Paramuricea clavata</name>
    <name type="common">Red gorgonian</name>
    <name type="synonym">Violescent sea-whip</name>
    <dbReference type="NCBI Taxonomy" id="317549"/>
    <lineage>
        <taxon>Eukaryota</taxon>
        <taxon>Metazoa</taxon>
        <taxon>Cnidaria</taxon>
        <taxon>Anthozoa</taxon>
        <taxon>Octocorallia</taxon>
        <taxon>Malacalcyonacea</taxon>
        <taxon>Plexauridae</taxon>
        <taxon>Paramuricea</taxon>
    </lineage>
</organism>
<keyword evidence="11" id="KW-1185">Reference proteome</keyword>
<evidence type="ECO:0000256" key="3">
    <source>
        <dbReference type="ARBA" id="ARBA00050540"/>
    </source>
</evidence>
<reference evidence="10" key="1">
    <citation type="submission" date="2020-04" db="EMBL/GenBank/DDBJ databases">
        <authorList>
            <person name="Alioto T."/>
            <person name="Alioto T."/>
            <person name="Gomez Garrido J."/>
        </authorList>
    </citation>
    <scope>NUCLEOTIDE SEQUENCE</scope>
    <source>
        <strain evidence="10">A484AB</strain>
    </source>
</reference>
<dbReference type="PROSITE" id="PS50263">
    <property type="entry name" value="CN_HYDROLASE"/>
    <property type="match status" value="1"/>
</dbReference>
<evidence type="ECO:0000256" key="4">
    <source>
        <dbReference type="ARBA" id="ARBA00050552"/>
    </source>
</evidence>
<gene>
    <name evidence="10" type="ORF">PACLA_8A060507</name>
</gene>
<evidence type="ECO:0000313" key="10">
    <source>
        <dbReference type="EMBL" id="CAB4006916.1"/>
    </source>
</evidence>
<evidence type="ECO:0000256" key="2">
    <source>
        <dbReference type="ARBA" id="ARBA00022801"/>
    </source>
</evidence>
<sequence length="411" mass="46364">MYCKPSHTYHTIPYTIPKPTIPYQFTKPHLKYCAMPLTDLKIVETSILFNYSVQSILEFSQDITEESNAKKVELAGYKIHAGPEQLRKPRTVRIGAVQHKIVLSTTAPVAEQLEAIHSRIGEIVKIASQCGVNVICFQEAWNMPFCFCTREKYPWVEFAQSAEDGPTTKICQQWAKQYNMVIVSSILEREESHRDVLWNTSVVISNTGNVIGKTRKNHIPRVGDFNESTYYMEGNLGHPVFETQFGRIGINICYGRHHPLNWYMLGVNQAEIVFNPSATVGDLSEPMWPIEARCAAIANNYFVVGINRVGTETFENEFTSGDGKPAHNDFGHFYGSSYVAAPDASRTPGLSRLSDGLLVTEVDLNLCRQVKDKWGFQATSRLDMYAEELSNAVKPDYKPHVIREGDKNQGQ</sequence>
<dbReference type="PANTHER" id="PTHR43674">
    <property type="entry name" value="NITRILASE C965.09-RELATED"/>
    <property type="match status" value="1"/>
</dbReference>
<dbReference type="Proteomes" id="UP001152795">
    <property type="component" value="Unassembled WGS sequence"/>
</dbReference>
<comment type="catalytic activity">
    <reaction evidence="4">
        <text>3-(carbamoylamino)-2-methylpropanoate + H2O + 2 H(+) = (R)-3-amino-2-methylpropanoate + NH4(+) + CO2</text>
        <dbReference type="Rhea" id="RHEA:37339"/>
        <dbReference type="ChEBI" id="CHEBI:15377"/>
        <dbReference type="ChEBI" id="CHEBI:15378"/>
        <dbReference type="ChEBI" id="CHEBI:16526"/>
        <dbReference type="ChEBI" id="CHEBI:28938"/>
        <dbReference type="ChEBI" id="CHEBI:57731"/>
        <dbReference type="ChEBI" id="CHEBI:74414"/>
        <dbReference type="EC" id="3.5.1.6"/>
    </reaction>
</comment>
<dbReference type="PANTHER" id="PTHR43674:SF2">
    <property type="entry name" value="BETA-UREIDOPROPIONASE"/>
    <property type="match status" value="1"/>
</dbReference>